<dbReference type="Proteomes" id="UP000708208">
    <property type="component" value="Unassembled WGS sequence"/>
</dbReference>
<reference evidence="1" key="1">
    <citation type="submission" date="2021-06" db="EMBL/GenBank/DDBJ databases">
        <authorList>
            <person name="Hodson N. C."/>
            <person name="Mongue J. A."/>
            <person name="Jaron S. K."/>
        </authorList>
    </citation>
    <scope>NUCLEOTIDE SEQUENCE</scope>
</reference>
<feature type="non-terminal residue" evidence="1">
    <location>
        <position position="1"/>
    </location>
</feature>
<evidence type="ECO:0000313" key="2">
    <source>
        <dbReference type="Proteomes" id="UP000708208"/>
    </source>
</evidence>
<organism evidence="1 2">
    <name type="scientific">Allacma fusca</name>
    <dbReference type="NCBI Taxonomy" id="39272"/>
    <lineage>
        <taxon>Eukaryota</taxon>
        <taxon>Metazoa</taxon>
        <taxon>Ecdysozoa</taxon>
        <taxon>Arthropoda</taxon>
        <taxon>Hexapoda</taxon>
        <taxon>Collembola</taxon>
        <taxon>Symphypleona</taxon>
        <taxon>Sminthuridae</taxon>
        <taxon>Allacma</taxon>
    </lineage>
</organism>
<evidence type="ECO:0000313" key="1">
    <source>
        <dbReference type="EMBL" id="CAG7827692.1"/>
    </source>
</evidence>
<dbReference type="EMBL" id="CAJVCH010544556">
    <property type="protein sequence ID" value="CAG7827692.1"/>
    <property type="molecule type" value="Genomic_DNA"/>
</dbReference>
<keyword evidence="2" id="KW-1185">Reference proteome</keyword>
<name>A0A8J2L8S9_9HEXA</name>
<proteinExistence type="predicted"/>
<gene>
    <name evidence="1" type="ORF">AFUS01_LOCUS37665</name>
</gene>
<accession>A0A8J2L8S9</accession>
<sequence length="26" mass="2969">MTFSYNSRGIQINLLKIFREPAGLAE</sequence>
<comment type="caution">
    <text evidence="1">The sequence shown here is derived from an EMBL/GenBank/DDBJ whole genome shotgun (WGS) entry which is preliminary data.</text>
</comment>
<protein>
    <submittedName>
        <fullName evidence="1">Uncharacterized protein</fullName>
    </submittedName>
</protein>
<dbReference type="AlphaFoldDB" id="A0A8J2L8S9"/>